<reference evidence="1" key="1">
    <citation type="journal article" date="2014" name="Front. Microbiol.">
        <title>High frequency of phylogenetically diverse reductive dehalogenase-homologous genes in deep subseafloor sedimentary metagenomes.</title>
        <authorList>
            <person name="Kawai M."/>
            <person name="Futagami T."/>
            <person name="Toyoda A."/>
            <person name="Takaki Y."/>
            <person name="Nishi S."/>
            <person name="Hori S."/>
            <person name="Arai W."/>
            <person name="Tsubouchi T."/>
            <person name="Morono Y."/>
            <person name="Uchiyama I."/>
            <person name="Ito T."/>
            <person name="Fujiyama A."/>
            <person name="Inagaki F."/>
            <person name="Takami H."/>
        </authorList>
    </citation>
    <scope>NUCLEOTIDE SEQUENCE</scope>
    <source>
        <strain evidence="1">Expedition CK06-06</strain>
    </source>
</reference>
<accession>X1N5J5</accession>
<dbReference type="InterPro" id="IPR006230">
    <property type="entry name" value="MutL"/>
</dbReference>
<evidence type="ECO:0000313" key="1">
    <source>
        <dbReference type="EMBL" id="GAI39297.1"/>
    </source>
</evidence>
<gene>
    <name evidence="1" type="ORF">S06H3_48089</name>
</gene>
<protein>
    <recommendedName>
        <fullName evidence="2">RACo middle region domain-containing protein</fullName>
    </recommendedName>
</protein>
<dbReference type="Pfam" id="PF13941">
    <property type="entry name" value="MutL"/>
    <property type="match status" value="1"/>
</dbReference>
<proteinExistence type="predicted"/>
<name>X1N5J5_9ZZZZ</name>
<dbReference type="AlphaFoldDB" id="X1N5J5"/>
<organism evidence="1">
    <name type="scientific">marine sediment metagenome</name>
    <dbReference type="NCBI Taxonomy" id="412755"/>
    <lineage>
        <taxon>unclassified sequences</taxon>
        <taxon>metagenomes</taxon>
        <taxon>ecological metagenomes</taxon>
    </lineage>
</organism>
<evidence type="ECO:0008006" key="2">
    <source>
        <dbReference type="Google" id="ProtNLM"/>
    </source>
</evidence>
<feature type="non-terminal residue" evidence="1">
    <location>
        <position position="65"/>
    </location>
</feature>
<dbReference type="EMBL" id="BARV01030259">
    <property type="protein sequence ID" value="GAI39297.1"/>
    <property type="molecule type" value="Genomic_DNA"/>
</dbReference>
<comment type="caution">
    <text evidence="1">The sequence shown here is derived from an EMBL/GenBank/DDBJ whole genome shotgun (WGS) entry which is preliminary data.</text>
</comment>
<sequence length="65" mass="7335">MIDFGSTFTKLVAIDLEKEIFLGSSYYPTTVETDVMIGFQDASDVLNKKIFKKDEDYNLKLACSS</sequence>